<evidence type="ECO:0000313" key="2">
    <source>
        <dbReference type="Proteomes" id="UP000006671"/>
    </source>
</evidence>
<dbReference type="VEuPathDB" id="AmoebaDB:NAEGRDRAFT_62460"/>
<reference evidence="1 2" key="1">
    <citation type="journal article" date="2010" name="Cell">
        <title>The genome of Naegleria gruberi illuminates early eukaryotic versatility.</title>
        <authorList>
            <person name="Fritz-Laylin L.K."/>
            <person name="Prochnik S.E."/>
            <person name="Ginger M.L."/>
            <person name="Dacks J.B."/>
            <person name="Carpenter M.L."/>
            <person name="Field M.C."/>
            <person name="Kuo A."/>
            <person name="Paredez A."/>
            <person name="Chapman J."/>
            <person name="Pham J."/>
            <person name="Shu S."/>
            <person name="Neupane R."/>
            <person name="Cipriano M."/>
            <person name="Mancuso J."/>
            <person name="Tu H."/>
            <person name="Salamov A."/>
            <person name="Lindquist E."/>
            <person name="Shapiro H."/>
            <person name="Lucas S."/>
            <person name="Grigoriev I.V."/>
            <person name="Cande W.Z."/>
            <person name="Fulton C."/>
            <person name="Rokhsar D.S."/>
            <person name="Dawson S.C."/>
        </authorList>
    </citation>
    <scope>NUCLEOTIDE SEQUENCE [LARGE SCALE GENOMIC DNA]</scope>
    <source>
        <strain evidence="1 2">NEG-M</strain>
    </source>
</reference>
<keyword evidence="2" id="KW-1185">Reference proteome</keyword>
<evidence type="ECO:0000313" key="1">
    <source>
        <dbReference type="EMBL" id="EFC49598.1"/>
    </source>
</evidence>
<dbReference type="OrthoDB" id="10417000at2759"/>
<dbReference type="InParanoid" id="D2V0Y6"/>
<dbReference type="Proteomes" id="UP000006671">
    <property type="component" value="Unassembled WGS sequence"/>
</dbReference>
<organism evidence="2">
    <name type="scientific">Naegleria gruberi</name>
    <name type="common">Amoeba</name>
    <dbReference type="NCBI Taxonomy" id="5762"/>
    <lineage>
        <taxon>Eukaryota</taxon>
        <taxon>Discoba</taxon>
        <taxon>Heterolobosea</taxon>
        <taxon>Tetramitia</taxon>
        <taxon>Eutetramitia</taxon>
        <taxon>Vahlkampfiidae</taxon>
        <taxon>Naegleria</taxon>
    </lineage>
</organism>
<dbReference type="GeneID" id="8852320"/>
<proteinExistence type="predicted"/>
<sequence length="466" mass="54778">MGEINNELMKNTRGEQFEKIFSNMINERCFDMINNNFGLGIELHINFARLCLGFLAIMKNVTISSLMEYYLNEMICRFDWAADSEIINEFSMEILESKIVAPQKKAIILLSSESVLVDKFSNCLNYLLKNPFKSPELHDDSKLILEALKIRPSLSMIFEGFLELIYKKTQHPRVFFIGNSILKNQRKIPLISIPKNEMKEKIDILNRTIHNKWITHQYKCFHMFVTSTANMMSNISSRRGDVGSLQYDEFFSVCLNYVTHFIFGSDPTKDLNFCKDSLLVFLQDLMECKEFTEDQFKFYLNGEEEKLQSFPFNFIVHIYLCAVFTRNDSKHFSYNNVMDLAFSIMQPTLENDQYIEMILIFIQWLEQIIEISGHDTFSLRQLIVILTYLRVMSHMNDKVNQTDDFELKGHFSMLLSRFKFKYFDNIQQSNMLSNENFMYSQNPTNNEAKQSLINLIASTFENLYNA</sequence>
<dbReference type="KEGG" id="ngr:NAEGRDRAFT_62460"/>
<dbReference type="RefSeq" id="XP_002682342.1">
    <property type="nucleotide sequence ID" value="XM_002682296.1"/>
</dbReference>
<protein>
    <submittedName>
        <fullName evidence="1">Predicted protein</fullName>
    </submittedName>
</protein>
<dbReference type="EMBL" id="GG738847">
    <property type="protein sequence ID" value="EFC49598.1"/>
    <property type="molecule type" value="Genomic_DNA"/>
</dbReference>
<gene>
    <name evidence="1" type="ORF">NAEGRDRAFT_62460</name>
</gene>
<name>D2V0Y6_NAEGR</name>
<accession>D2V0Y6</accession>
<dbReference type="AlphaFoldDB" id="D2V0Y6"/>